<dbReference type="EMBL" id="CAFBLU010000001">
    <property type="protein sequence ID" value="CAB4859248.1"/>
    <property type="molecule type" value="Genomic_DNA"/>
</dbReference>
<dbReference type="InterPro" id="IPR051923">
    <property type="entry name" value="Glycosyl_Hydrolase_39"/>
</dbReference>
<dbReference type="Gene3D" id="3.20.20.80">
    <property type="entry name" value="Glycosidases"/>
    <property type="match status" value="1"/>
</dbReference>
<gene>
    <name evidence="1" type="ORF">UFOPK3444_00082</name>
</gene>
<evidence type="ECO:0000313" key="1">
    <source>
        <dbReference type="EMBL" id="CAB4859248.1"/>
    </source>
</evidence>
<accession>A0A6J7CQQ5</accession>
<sequence length="419" mass="44765">MSSHARTSLLALIAVTSIALGSTPGLASAAPRKVPQGFFGVDMDPWQFSRMGSTVDAEMTAAAASGVESVRIPLYWFDIQPYATWAQIPWALRGRYTASPDGGAPYNWTAADAFMTAAARTGIRVLPIVLGAPRWAADAKDNRSIPVPASPARYAEFCAAAAGRYGTGGSFWASHPDLTPTPVTTWQIWNEPDLDRFWPQHKGETQTVIVSGRTKRLKGLGFAPSYVALLRASRASIKATDSNARVMLASMTNLAWSSLKLLYASGAHGSFDEVGANVFSKTAPNIVSAVKTIRATMASNHDSTLPYSVTEYSWSSASGTIGPTSHMGWLVSTPAVQAKNAGLAIDQFLLRRVSLKLRATYWYTWGSSDSGAASVWDYAGMRRLQPDAILSKPVLATFAKKALAAEGCRTKTVATACAS</sequence>
<protein>
    <submittedName>
        <fullName evidence="1">Unannotated protein</fullName>
    </submittedName>
</protein>
<proteinExistence type="predicted"/>
<dbReference type="PANTHER" id="PTHR12631:SF10">
    <property type="entry name" value="BETA-XYLOSIDASE-LIKE PROTEIN-RELATED"/>
    <property type="match status" value="1"/>
</dbReference>
<dbReference type="InterPro" id="IPR017853">
    <property type="entry name" value="GH"/>
</dbReference>
<dbReference type="GO" id="GO:0004553">
    <property type="term" value="F:hydrolase activity, hydrolyzing O-glycosyl compounds"/>
    <property type="evidence" value="ECO:0007669"/>
    <property type="project" value="TreeGrafter"/>
</dbReference>
<name>A0A6J7CQQ5_9ZZZZ</name>
<reference evidence="1" key="1">
    <citation type="submission" date="2020-05" db="EMBL/GenBank/DDBJ databases">
        <authorList>
            <person name="Chiriac C."/>
            <person name="Salcher M."/>
            <person name="Ghai R."/>
            <person name="Kavagutti S V."/>
        </authorList>
    </citation>
    <scope>NUCLEOTIDE SEQUENCE</scope>
</reference>
<dbReference type="PANTHER" id="PTHR12631">
    <property type="entry name" value="ALPHA-L-IDURONIDASE"/>
    <property type="match status" value="1"/>
</dbReference>
<dbReference type="SUPFAM" id="SSF51445">
    <property type="entry name" value="(Trans)glycosidases"/>
    <property type="match status" value="1"/>
</dbReference>
<organism evidence="1">
    <name type="scientific">freshwater metagenome</name>
    <dbReference type="NCBI Taxonomy" id="449393"/>
    <lineage>
        <taxon>unclassified sequences</taxon>
        <taxon>metagenomes</taxon>
        <taxon>ecological metagenomes</taxon>
    </lineage>
</organism>
<dbReference type="AlphaFoldDB" id="A0A6J7CQQ5"/>